<protein>
    <submittedName>
        <fullName evidence="1">Uncharacterized protein</fullName>
    </submittedName>
</protein>
<dbReference type="AlphaFoldDB" id="A0A1I0A205"/>
<evidence type="ECO:0000313" key="2">
    <source>
        <dbReference type="Proteomes" id="UP000243819"/>
    </source>
</evidence>
<proteinExistence type="predicted"/>
<sequence length="263" mass="30147">METKKLLIYIFLLSFTIGGCFSSVEVSSEVVELSFSDTLSFEEIKKLDGKKVSIVGFMSTTSPLDGSYIYLQNMPYQSCPFCVPNTNVLANTIAVYAPKGQSFKFTDLPVKVTGKLIVEDITDQLGYFYNYRIVDADIERANVQSLSREIRIYTELVEKGFVDLFIDILEKVDRAVGHHRYNIDRGELETIDIERFSEIEEMFIGLNKDDYRDILDVIDQLKNIAEKVNGFIEEENWGELILLSRSLEDIFVGFLNWLTKPSF</sequence>
<dbReference type="RefSeq" id="WP_091350151.1">
    <property type="nucleotide sequence ID" value="NZ_FOIF01000016.1"/>
</dbReference>
<organism evidence="1 2">
    <name type="scientific">Anaerobranca gottschalkii DSM 13577</name>
    <dbReference type="NCBI Taxonomy" id="1120990"/>
    <lineage>
        <taxon>Bacteria</taxon>
        <taxon>Bacillati</taxon>
        <taxon>Bacillota</taxon>
        <taxon>Clostridia</taxon>
        <taxon>Eubacteriales</taxon>
        <taxon>Proteinivoracaceae</taxon>
        <taxon>Anaerobranca</taxon>
    </lineage>
</organism>
<gene>
    <name evidence="1" type="ORF">SAMN03080614_101618</name>
</gene>
<dbReference type="EMBL" id="FOIF01000016">
    <property type="protein sequence ID" value="SES88084.1"/>
    <property type="molecule type" value="Genomic_DNA"/>
</dbReference>
<dbReference type="PROSITE" id="PS51257">
    <property type="entry name" value="PROKAR_LIPOPROTEIN"/>
    <property type="match status" value="1"/>
</dbReference>
<dbReference type="STRING" id="1120990.SAMN03080614_101618"/>
<dbReference type="Gene3D" id="2.40.50.870">
    <property type="entry name" value="Protein of unknown function (DUF3299)"/>
    <property type="match status" value="1"/>
</dbReference>
<dbReference type="Proteomes" id="UP000243819">
    <property type="component" value="Unassembled WGS sequence"/>
</dbReference>
<accession>A0A1I0A205</accession>
<evidence type="ECO:0000313" key="1">
    <source>
        <dbReference type="EMBL" id="SES88084.1"/>
    </source>
</evidence>
<keyword evidence="2" id="KW-1185">Reference proteome</keyword>
<reference evidence="2" key="1">
    <citation type="submission" date="2016-10" db="EMBL/GenBank/DDBJ databases">
        <authorList>
            <person name="Varghese N."/>
            <person name="Submissions S."/>
        </authorList>
    </citation>
    <scope>NUCLEOTIDE SEQUENCE [LARGE SCALE GENOMIC DNA]</scope>
    <source>
        <strain evidence="2">DSM 13577</strain>
    </source>
</reference>
<name>A0A1I0A205_9FIRM</name>
<dbReference type="OrthoDB" id="2583024at2"/>